<proteinExistence type="predicted"/>
<dbReference type="AlphaFoldDB" id="A0A0K2W236"/>
<protein>
    <submittedName>
        <fullName evidence="1">Uncharacterized protein</fullName>
    </submittedName>
</protein>
<evidence type="ECO:0000313" key="2">
    <source>
        <dbReference type="Proteomes" id="UP000182888"/>
    </source>
</evidence>
<gene>
    <name evidence="1" type="ORF">MPL1032_270145</name>
</gene>
<organism evidence="1 2">
    <name type="scientific">Mesorhizobium plurifarium</name>
    <dbReference type="NCBI Taxonomy" id="69974"/>
    <lineage>
        <taxon>Bacteria</taxon>
        <taxon>Pseudomonadati</taxon>
        <taxon>Pseudomonadota</taxon>
        <taxon>Alphaproteobacteria</taxon>
        <taxon>Hyphomicrobiales</taxon>
        <taxon>Phyllobacteriaceae</taxon>
        <taxon>Mesorhizobium</taxon>
    </lineage>
</organism>
<dbReference type="EMBL" id="CCND01000020">
    <property type="protein sequence ID" value="CDX59848.1"/>
    <property type="molecule type" value="Genomic_DNA"/>
</dbReference>
<name>A0A0K2W236_MESPL</name>
<evidence type="ECO:0000313" key="1">
    <source>
        <dbReference type="EMBL" id="CDX59848.1"/>
    </source>
</evidence>
<reference evidence="2" key="1">
    <citation type="submission" date="2014-08" db="EMBL/GenBank/DDBJ databases">
        <authorList>
            <person name="Edwards T."/>
        </authorList>
    </citation>
    <scope>NUCLEOTIDE SEQUENCE [LARGE SCALE GENOMIC DNA]</scope>
</reference>
<dbReference type="Proteomes" id="UP000182888">
    <property type="component" value="Unassembled WGS sequence"/>
</dbReference>
<sequence>MKAGQSVIPADLYLFCSHLARGNKYLKNNQYLDLFYFCLTRGSAERIHWSRRDFDIRPSRIATPIAG</sequence>
<accession>A0A0K2W236</accession>